<keyword evidence="5 6" id="KW-0472">Membrane</keyword>
<evidence type="ECO:0000256" key="6">
    <source>
        <dbReference type="SAM" id="Phobius"/>
    </source>
</evidence>
<sequence length="330" mass="35929">MGELFQLLKRGNKSAFLATIINTIIAIIKGIAFMFTGNVAMFAETMHSLGDAANQLFVFIGSALSKKAPTEKYPNGFGRLVNLVLLGAVLIVGIMAFETVKEGYHHIIHPTESSGFLINILVLIVATLLETFVLFKAMKEILHEIELEAKGLNVFAKAFANLGRAKPATKLVFMEDLVATLGGLLAIIAVVLAHYTPLHQAEGVASVLIGAMMLFVVGRVFLDNAAGVIGQADEEMENKIGVLVMEDPDVKDIQDITVIKEGEDLHVELEIEIDPKLTVAAADDIKDRLQEKIMAEKGVVDVTIEIDEADDVMSWQNPKPTDIKKVHEKS</sequence>
<dbReference type="Gene3D" id="3.30.70.1350">
    <property type="entry name" value="Cation efflux protein, cytoplasmic domain"/>
    <property type="match status" value="1"/>
</dbReference>
<feature type="transmembrane region" description="Helical" evidence="6">
    <location>
        <begin position="15"/>
        <end position="35"/>
    </location>
</feature>
<proteinExistence type="predicted"/>
<dbReference type="Pfam" id="PF01545">
    <property type="entry name" value="Cation_efflux"/>
    <property type="match status" value="1"/>
</dbReference>
<name>A0A2N5HN08_9BACI</name>
<keyword evidence="3 6" id="KW-0812">Transmembrane</keyword>
<feature type="transmembrane region" description="Helical" evidence="6">
    <location>
        <begin position="116"/>
        <end position="135"/>
    </location>
</feature>
<evidence type="ECO:0000259" key="7">
    <source>
        <dbReference type="Pfam" id="PF01545"/>
    </source>
</evidence>
<evidence type="ECO:0000256" key="5">
    <source>
        <dbReference type="ARBA" id="ARBA00023136"/>
    </source>
</evidence>
<keyword evidence="4 6" id="KW-1133">Transmembrane helix</keyword>
<evidence type="ECO:0000313" key="10">
    <source>
        <dbReference type="Proteomes" id="UP000234950"/>
    </source>
</evidence>
<evidence type="ECO:0000259" key="8">
    <source>
        <dbReference type="Pfam" id="PF16916"/>
    </source>
</evidence>
<dbReference type="Proteomes" id="UP000234950">
    <property type="component" value="Unassembled WGS sequence"/>
</dbReference>
<evidence type="ECO:0000256" key="2">
    <source>
        <dbReference type="ARBA" id="ARBA00022448"/>
    </source>
</evidence>
<feature type="transmembrane region" description="Helical" evidence="6">
    <location>
        <begin position="77"/>
        <end position="96"/>
    </location>
</feature>
<dbReference type="AlphaFoldDB" id="A0A2N5HN08"/>
<keyword evidence="10" id="KW-1185">Reference proteome</keyword>
<dbReference type="InterPro" id="IPR058533">
    <property type="entry name" value="Cation_efflux_TM"/>
</dbReference>
<evidence type="ECO:0000313" key="9">
    <source>
        <dbReference type="EMBL" id="PLS06915.1"/>
    </source>
</evidence>
<reference evidence="9 10" key="1">
    <citation type="submission" date="2017-11" db="EMBL/GenBank/DDBJ databases">
        <title>Comparitive Functional Genomics of Dry Heat Resistant strains isolated from the Viking Spacecraft.</title>
        <authorList>
            <person name="Seuylemezian A."/>
            <person name="Cooper K."/>
            <person name="Vaishampayan P."/>
        </authorList>
    </citation>
    <scope>NUCLEOTIDE SEQUENCE [LARGE SCALE GENOMIC DNA]</scope>
    <source>
        <strain evidence="9 10">V32-6</strain>
    </source>
</reference>
<dbReference type="GO" id="GO:0008324">
    <property type="term" value="F:monoatomic cation transmembrane transporter activity"/>
    <property type="evidence" value="ECO:0007669"/>
    <property type="project" value="InterPro"/>
</dbReference>
<dbReference type="InterPro" id="IPR040177">
    <property type="entry name" value="SLC30A9"/>
</dbReference>
<dbReference type="PANTHER" id="PTHR13414:SF9">
    <property type="entry name" value="PROTON-COUPLED ZINC ANTIPORTER SLC30A9, MITOCHONDRIAL"/>
    <property type="match status" value="1"/>
</dbReference>
<dbReference type="InterPro" id="IPR036837">
    <property type="entry name" value="Cation_efflux_CTD_sf"/>
</dbReference>
<gene>
    <name evidence="9" type="ORF">CVD27_06525</name>
</gene>
<dbReference type="SUPFAM" id="SSF160240">
    <property type="entry name" value="Cation efflux protein cytoplasmic domain-like"/>
    <property type="match status" value="1"/>
</dbReference>
<dbReference type="RefSeq" id="WP_101647085.1">
    <property type="nucleotide sequence ID" value="NZ_PGVE01000029.1"/>
</dbReference>
<dbReference type="OrthoDB" id="9806522at2"/>
<feature type="transmembrane region" description="Helical" evidence="6">
    <location>
        <begin position="203"/>
        <end position="222"/>
    </location>
</feature>
<feature type="domain" description="Cation efflux protein cytoplasmic" evidence="8">
    <location>
        <begin position="233"/>
        <end position="308"/>
    </location>
</feature>
<comment type="caution">
    <text evidence="9">The sequence shown here is derived from an EMBL/GenBank/DDBJ whole genome shotgun (WGS) entry which is preliminary data.</text>
</comment>
<keyword evidence="2" id="KW-0813">Transport</keyword>
<dbReference type="Pfam" id="PF16916">
    <property type="entry name" value="ZT_dimer"/>
    <property type="match status" value="1"/>
</dbReference>
<dbReference type="SUPFAM" id="SSF161111">
    <property type="entry name" value="Cation efflux protein transmembrane domain-like"/>
    <property type="match status" value="1"/>
</dbReference>
<dbReference type="InterPro" id="IPR002524">
    <property type="entry name" value="Cation_efflux"/>
</dbReference>
<protein>
    <submittedName>
        <fullName evidence="9">Cation diffusion facilitator family transporter</fullName>
    </submittedName>
</protein>
<dbReference type="Gene3D" id="1.20.1510.10">
    <property type="entry name" value="Cation efflux protein transmembrane domain"/>
    <property type="match status" value="1"/>
</dbReference>
<evidence type="ECO:0000256" key="1">
    <source>
        <dbReference type="ARBA" id="ARBA00004141"/>
    </source>
</evidence>
<accession>A0A2N5HN08</accession>
<feature type="domain" description="Cation efflux protein transmembrane" evidence="7">
    <location>
        <begin position="16"/>
        <end position="225"/>
    </location>
</feature>
<dbReference type="NCBIfam" id="TIGR01297">
    <property type="entry name" value="CDF"/>
    <property type="match status" value="1"/>
</dbReference>
<feature type="transmembrane region" description="Helical" evidence="6">
    <location>
        <begin position="177"/>
        <end position="197"/>
    </location>
</feature>
<dbReference type="GO" id="GO:0016020">
    <property type="term" value="C:membrane"/>
    <property type="evidence" value="ECO:0007669"/>
    <property type="project" value="UniProtKB-SubCell"/>
</dbReference>
<dbReference type="PANTHER" id="PTHR13414">
    <property type="entry name" value="HUEL-CATION TRANSPORTER"/>
    <property type="match status" value="1"/>
</dbReference>
<dbReference type="EMBL" id="PGVE01000029">
    <property type="protein sequence ID" value="PLS06915.1"/>
    <property type="molecule type" value="Genomic_DNA"/>
</dbReference>
<evidence type="ECO:0000256" key="3">
    <source>
        <dbReference type="ARBA" id="ARBA00022692"/>
    </source>
</evidence>
<evidence type="ECO:0000256" key="4">
    <source>
        <dbReference type="ARBA" id="ARBA00022989"/>
    </source>
</evidence>
<dbReference type="GO" id="GO:0006829">
    <property type="term" value="P:zinc ion transport"/>
    <property type="evidence" value="ECO:0007669"/>
    <property type="project" value="InterPro"/>
</dbReference>
<dbReference type="InterPro" id="IPR027469">
    <property type="entry name" value="Cation_efflux_TMD_sf"/>
</dbReference>
<dbReference type="InterPro" id="IPR027470">
    <property type="entry name" value="Cation_efflux_CTD"/>
</dbReference>
<comment type="subcellular location">
    <subcellularLocation>
        <location evidence="1">Membrane</location>
        <topology evidence="1">Multi-pass membrane protein</topology>
    </subcellularLocation>
</comment>
<organism evidence="9 10">
    <name type="scientific">Neobacillus cucumis</name>
    <dbReference type="NCBI Taxonomy" id="1740721"/>
    <lineage>
        <taxon>Bacteria</taxon>
        <taxon>Bacillati</taxon>
        <taxon>Bacillota</taxon>
        <taxon>Bacilli</taxon>
        <taxon>Bacillales</taxon>
        <taxon>Bacillaceae</taxon>
        <taxon>Neobacillus</taxon>
    </lineage>
</organism>